<reference evidence="1 2" key="1">
    <citation type="submission" date="2019-11" db="EMBL/GenBank/DDBJ databases">
        <title>Complete genome sequence of Spiroplasma tabanidicola TAUS-1 (DSM 22603).</title>
        <authorList>
            <person name="Huang C.-T."/>
            <person name="Lin Y.-C."/>
            <person name="Kuo C.-H."/>
        </authorList>
    </citation>
    <scope>NUCLEOTIDE SEQUENCE [LARGE SCALE GENOMIC DNA]</scope>
    <source>
        <strain evidence="1 2">TAUS-1</strain>
    </source>
</reference>
<dbReference type="RefSeq" id="WP_156006085.1">
    <property type="nucleotide sequence ID" value="NZ_CP046276.1"/>
</dbReference>
<evidence type="ECO:0000313" key="1">
    <source>
        <dbReference type="EMBL" id="QGS51779.1"/>
    </source>
</evidence>
<protein>
    <submittedName>
        <fullName evidence="1">Uncharacterized protein</fullName>
    </submittedName>
</protein>
<sequence length="255" mass="30612">MLADLQHRNLKELGSSFYFTKLNFTFKNDENLAFFVNPNLIKHKVTNKYFRLLNYSVLSNDFETINDYIKNDFPSSKIKHLLKLVAKTTKTLFENRFKNQVDYENLFKLNIYCQLFLIYIRYNPNIWLKMDINNSKQIMNNGPLDWSIIYYIINYHVLRDSRFDLTKTQKSIINKLMSIDLNDNNIQTRDIIDEIVAEPILVIKVFVMQREVIKSMRNLRTSKRKYKHLLFSTAMQLIIHFINNNIDDYTRVTNH</sequence>
<accession>A0A6I6C8K0</accession>
<name>A0A6I6C8K0_9MOLU</name>
<dbReference type="AlphaFoldDB" id="A0A6I6C8K0"/>
<dbReference type="Proteomes" id="UP000424468">
    <property type="component" value="Chromosome"/>
</dbReference>
<dbReference type="KEGG" id="stab:STABA_v1c04160"/>
<gene>
    <name evidence="1" type="ORF">STABA_v1c04160</name>
</gene>
<proteinExistence type="predicted"/>
<keyword evidence="2" id="KW-1185">Reference proteome</keyword>
<organism evidence="1 2">
    <name type="scientific">Spiroplasma tabanidicola</name>
    <dbReference type="NCBI Taxonomy" id="324079"/>
    <lineage>
        <taxon>Bacteria</taxon>
        <taxon>Bacillati</taxon>
        <taxon>Mycoplasmatota</taxon>
        <taxon>Mollicutes</taxon>
        <taxon>Entomoplasmatales</taxon>
        <taxon>Spiroplasmataceae</taxon>
        <taxon>Spiroplasma</taxon>
    </lineage>
</organism>
<dbReference type="OrthoDB" id="388846at2"/>
<evidence type="ECO:0000313" key="2">
    <source>
        <dbReference type="Proteomes" id="UP000424468"/>
    </source>
</evidence>
<dbReference type="EMBL" id="CP046276">
    <property type="protein sequence ID" value="QGS51779.1"/>
    <property type="molecule type" value="Genomic_DNA"/>
</dbReference>